<evidence type="ECO:0000313" key="1">
    <source>
        <dbReference type="EMBL" id="CAL1290579.1"/>
    </source>
</evidence>
<organism evidence="1 2">
    <name type="scientific">Larinioides sclopetarius</name>
    <dbReference type="NCBI Taxonomy" id="280406"/>
    <lineage>
        <taxon>Eukaryota</taxon>
        <taxon>Metazoa</taxon>
        <taxon>Ecdysozoa</taxon>
        <taxon>Arthropoda</taxon>
        <taxon>Chelicerata</taxon>
        <taxon>Arachnida</taxon>
        <taxon>Araneae</taxon>
        <taxon>Araneomorphae</taxon>
        <taxon>Entelegynae</taxon>
        <taxon>Araneoidea</taxon>
        <taxon>Araneidae</taxon>
        <taxon>Larinioides</taxon>
    </lineage>
</organism>
<comment type="caution">
    <text evidence="1">The sequence shown here is derived from an EMBL/GenBank/DDBJ whole genome shotgun (WGS) entry which is preliminary data.</text>
</comment>
<sequence length="35" mass="4291">MKKHQHLKYSLYHLRVTALVYIRLDALHTDRPLFL</sequence>
<proteinExistence type="predicted"/>
<protein>
    <submittedName>
        <fullName evidence="1">Uncharacterized protein</fullName>
    </submittedName>
</protein>
<dbReference type="AlphaFoldDB" id="A0AAV2B4S6"/>
<dbReference type="Proteomes" id="UP001497382">
    <property type="component" value="Unassembled WGS sequence"/>
</dbReference>
<evidence type="ECO:0000313" key="2">
    <source>
        <dbReference type="Proteomes" id="UP001497382"/>
    </source>
</evidence>
<accession>A0AAV2B4S6</accession>
<name>A0AAV2B4S6_9ARAC</name>
<dbReference type="EMBL" id="CAXIEN010000266">
    <property type="protein sequence ID" value="CAL1290579.1"/>
    <property type="molecule type" value="Genomic_DNA"/>
</dbReference>
<gene>
    <name evidence="1" type="ORF">LARSCL_LOCUS16572</name>
</gene>
<keyword evidence="2" id="KW-1185">Reference proteome</keyword>
<reference evidence="1 2" key="1">
    <citation type="submission" date="2024-04" db="EMBL/GenBank/DDBJ databases">
        <authorList>
            <person name="Rising A."/>
            <person name="Reimegard J."/>
            <person name="Sonavane S."/>
            <person name="Akerstrom W."/>
            <person name="Nylinder S."/>
            <person name="Hedman E."/>
            <person name="Kallberg Y."/>
        </authorList>
    </citation>
    <scope>NUCLEOTIDE SEQUENCE [LARGE SCALE GENOMIC DNA]</scope>
</reference>